<protein>
    <submittedName>
        <fullName evidence="2">Metallopeptidase-like protein</fullName>
    </submittedName>
</protein>
<dbReference type="AlphaFoldDB" id="A0A0G0T6J0"/>
<organism evidence="2 3">
    <name type="scientific">Candidatus Woesebacteria bacterium GW2011_GWA2_40_7b</name>
    <dbReference type="NCBI Taxonomy" id="1618563"/>
    <lineage>
        <taxon>Bacteria</taxon>
        <taxon>Candidatus Woeseibacteriota</taxon>
    </lineage>
</organism>
<name>A0A0G0T6J0_9BACT</name>
<dbReference type="Pfam" id="PF18894">
    <property type="entry name" value="PhageMetallopep"/>
    <property type="match status" value="1"/>
</dbReference>
<accession>A0A0G0T6J0</accession>
<evidence type="ECO:0000313" key="3">
    <source>
        <dbReference type="Proteomes" id="UP000034562"/>
    </source>
</evidence>
<dbReference type="EMBL" id="LBZK01000023">
    <property type="protein sequence ID" value="KKR70351.1"/>
    <property type="molecule type" value="Genomic_DNA"/>
</dbReference>
<dbReference type="STRING" id="1618563.UU12_C0023G0024"/>
<sequence>MPKVKGRIEWTDARDIKKRILFLIKQTGVDWIICSRVFTYRSINSKTRAYARTWGLPSLWQRALGVDPGYIIEVISEHFDKLSETDKDKVLLHEITHIPKNFSGALIPHIRHGKRNFRGKVDELISRYLRNK</sequence>
<reference evidence="2 3" key="1">
    <citation type="journal article" date="2015" name="Nature">
        <title>rRNA introns, odd ribosomes, and small enigmatic genomes across a large radiation of phyla.</title>
        <authorList>
            <person name="Brown C.T."/>
            <person name="Hug L.A."/>
            <person name="Thomas B.C."/>
            <person name="Sharon I."/>
            <person name="Castelle C.J."/>
            <person name="Singh A."/>
            <person name="Wilkins M.J."/>
            <person name="Williams K.H."/>
            <person name="Banfield J.F."/>
        </authorList>
    </citation>
    <scope>NUCLEOTIDE SEQUENCE [LARGE SCALE GENOMIC DNA]</scope>
</reference>
<feature type="domain" description="Putative phage metallopeptidase" evidence="1">
    <location>
        <begin position="9"/>
        <end position="104"/>
    </location>
</feature>
<dbReference type="InterPro" id="IPR043998">
    <property type="entry name" value="Put_Metallopep"/>
</dbReference>
<comment type="caution">
    <text evidence="2">The sequence shown here is derived from an EMBL/GenBank/DDBJ whole genome shotgun (WGS) entry which is preliminary data.</text>
</comment>
<gene>
    <name evidence="2" type="ORF">UU12_C0023G0024</name>
</gene>
<dbReference type="Proteomes" id="UP000034562">
    <property type="component" value="Unassembled WGS sequence"/>
</dbReference>
<evidence type="ECO:0000259" key="1">
    <source>
        <dbReference type="Pfam" id="PF18894"/>
    </source>
</evidence>
<evidence type="ECO:0000313" key="2">
    <source>
        <dbReference type="EMBL" id="KKR70351.1"/>
    </source>
</evidence>
<proteinExistence type="predicted"/>